<sequence>MLKIAIFVVLLADVLCVPNNVSADTAGVDDMINAYAITGLGDLLNAVKGMSAQLSAISGLEGVPKQLVTAFAANLTRLEADLSQRSANTANLAGKAYSDVGVLIDYSLVTENELNRELLLQSSALGATNVNPSGQNPLTVVLQLVAQTRRQLVDSLKRIHNSLETRANTDARFKPVAQEFANMFKTIEKQTAKTQHSGRQEVVDQLSKVEEWIGKATGDQAKEAQQIKSQLSRRLADIDRQIVSTGGDGANGNANGKPSTGLFGHLADMFNTVKSINKDIGGQMSTIVGLEGAPKQLAKELVDNINELESQLTRVDGQGNFTTLVDAYKKVGSSLETMFATEHQLNRQLLSESLFLAKHTDQNPAAVARQLIARKRIQLEDSLKRVYESLVNRVKTTDRLEQELKGFENDIQNGLKLLNNFKLKTLQSDRQEVVNSLNKVENIIRTATADQVKDGQRIKSQLIRLLADINAQI</sequence>
<dbReference type="EMBL" id="OC880372">
    <property type="protein sequence ID" value="CAD7641740.1"/>
    <property type="molecule type" value="Genomic_DNA"/>
</dbReference>
<name>A0A7R9QEE8_9ACAR</name>
<accession>A0A7R9QEE8</accession>
<organism evidence="2">
    <name type="scientific">Medioppia subpectinata</name>
    <dbReference type="NCBI Taxonomy" id="1979941"/>
    <lineage>
        <taxon>Eukaryota</taxon>
        <taxon>Metazoa</taxon>
        <taxon>Ecdysozoa</taxon>
        <taxon>Arthropoda</taxon>
        <taxon>Chelicerata</taxon>
        <taxon>Arachnida</taxon>
        <taxon>Acari</taxon>
        <taxon>Acariformes</taxon>
        <taxon>Sarcoptiformes</taxon>
        <taxon>Oribatida</taxon>
        <taxon>Brachypylina</taxon>
        <taxon>Oppioidea</taxon>
        <taxon>Oppiidae</taxon>
        <taxon>Medioppia</taxon>
    </lineage>
</organism>
<feature type="signal peptide" evidence="1">
    <location>
        <begin position="1"/>
        <end position="16"/>
    </location>
</feature>
<evidence type="ECO:0000256" key="1">
    <source>
        <dbReference type="SAM" id="SignalP"/>
    </source>
</evidence>
<dbReference type="EMBL" id="CAJPIZ010025797">
    <property type="protein sequence ID" value="CAG2118851.1"/>
    <property type="molecule type" value="Genomic_DNA"/>
</dbReference>
<gene>
    <name evidence="2" type="ORF">OSB1V03_LOCUS18801</name>
</gene>
<evidence type="ECO:0000313" key="2">
    <source>
        <dbReference type="EMBL" id="CAD7641740.1"/>
    </source>
</evidence>
<keyword evidence="3" id="KW-1185">Reference proteome</keyword>
<dbReference type="Proteomes" id="UP000759131">
    <property type="component" value="Unassembled WGS sequence"/>
</dbReference>
<reference evidence="2" key="1">
    <citation type="submission" date="2020-11" db="EMBL/GenBank/DDBJ databases">
        <authorList>
            <person name="Tran Van P."/>
        </authorList>
    </citation>
    <scope>NUCLEOTIDE SEQUENCE</scope>
</reference>
<evidence type="ECO:0000313" key="3">
    <source>
        <dbReference type="Proteomes" id="UP000759131"/>
    </source>
</evidence>
<feature type="chain" id="PRO_5036211806" evidence="1">
    <location>
        <begin position="17"/>
        <end position="473"/>
    </location>
</feature>
<dbReference type="AlphaFoldDB" id="A0A7R9QEE8"/>
<proteinExistence type="predicted"/>
<protein>
    <submittedName>
        <fullName evidence="2">Uncharacterized protein</fullName>
    </submittedName>
</protein>
<keyword evidence="1" id="KW-0732">Signal</keyword>